<comment type="caution">
    <text evidence="6">The sequence shown here is derived from an EMBL/GenBank/DDBJ whole genome shotgun (WGS) entry which is preliminary data.</text>
</comment>
<dbReference type="AlphaFoldDB" id="A0AAW8VAG1"/>
<dbReference type="GO" id="GO:0003824">
    <property type="term" value="F:catalytic activity"/>
    <property type="evidence" value="ECO:0007669"/>
    <property type="project" value="UniProtKB-ARBA"/>
</dbReference>
<sequence>MTTLRVFESNILIYQLPHKRLADTILNHAYHAILQEGKPMLGLYELLHFLKARHIKMAVATSSFPKIIQAVFDKLKLWGYFILQCSADDEQFGKPHPAVYLKTIQKLGISSKECLVIEDSVVSLIAAKAANLRTFIVNTHYQNAQFAIADARLPTRLDVIKKLEDD</sequence>
<evidence type="ECO:0000256" key="4">
    <source>
        <dbReference type="ARBA" id="ARBA00022842"/>
    </source>
</evidence>
<dbReference type="InterPro" id="IPR036412">
    <property type="entry name" value="HAD-like_sf"/>
</dbReference>
<comment type="cofactor">
    <cofactor evidence="1">
        <name>Mg(2+)</name>
        <dbReference type="ChEBI" id="CHEBI:18420"/>
    </cofactor>
</comment>
<organism evidence="6 7">
    <name type="scientific">Pasteurella multocida</name>
    <dbReference type="NCBI Taxonomy" id="747"/>
    <lineage>
        <taxon>Bacteria</taxon>
        <taxon>Pseudomonadati</taxon>
        <taxon>Pseudomonadota</taxon>
        <taxon>Gammaproteobacteria</taxon>
        <taxon>Pasteurellales</taxon>
        <taxon>Pasteurellaceae</taxon>
        <taxon>Pasteurella</taxon>
    </lineage>
</organism>
<dbReference type="GO" id="GO:0046872">
    <property type="term" value="F:metal ion binding"/>
    <property type="evidence" value="ECO:0007669"/>
    <property type="project" value="UniProtKB-KW"/>
</dbReference>
<keyword evidence="4" id="KW-0460">Magnesium</keyword>
<gene>
    <name evidence="6" type="ORF">NQF69_10760</name>
</gene>
<dbReference type="RefSeq" id="WP_231717851.1">
    <property type="nucleotide sequence ID" value="NZ_CP033598.1"/>
</dbReference>
<evidence type="ECO:0000313" key="6">
    <source>
        <dbReference type="EMBL" id="MDT3453244.1"/>
    </source>
</evidence>
<dbReference type="Gene3D" id="3.40.50.1000">
    <property type="entry name" value="HAD superfamily/HAD-like"/>
    <property type="match status" value="1"/>
</dbReference>
<dbReference type="Pfam" id="PF00702">
    <property type="entry name" value="Hydrolase"/>
    <property type="match status" value="1"/>
</dbReference>
<evidence type="ECO:0000256" key="1">
    <source>
        <dbReference type="ARBA" id="ARBA00001946"/>
    </source>
</evidence>
<proteinExistence type="inferred from homology"/>
<dbReference type="PANTHER" id="PTHR46193">
    <property type="entry name" value="6-PHOSPHOGLUCONATE PHOSPHATASE"/>
    <property type="match status" value="1"/>
</dbReference>
<dbReference type="Gene3D" id="1.10.150.240">
    <property type="entry name" value="Putative phosphatase, domain 2"/>
    <property type="match status" value="1"/>
</dbReference>
<evidence type="ECO:0000256" key="2">
    <source>
        <dbReference type="ARBA" id="ARBA00006171"/>
    </source>
</evidence>
<protein>
    <submittedName>
        <fullName evidence="6">HAD family phosphatase</fullName>
    </submittedName>
</protein>
<dbReference type="InterPro" id="IPR023198">
    <property type="entry name" value="PGP-like_dom2"/>
</dbReference>
<dbReference type="PANTHER" id="PTHR46193:SF18">
    <property type="entry name" value="HEXITOL PHOSPHATASE B"/>
    <property type="match status" value="1"/>
</dbReference>
<dbReference type="InterPro" id="IPR051600">
    <property type="entry name" value="Beta-PGM-like"/>
</dbReference>
<dbReference type="NCBIfam" id="TIGR01509">
    <property type="entry name" value="HAD-SF-IA-v3"/>
    <property type="match status" value="1"/>
</dbReference>
<dbReference type="Proteomes" id="UP001182304">
    <property type="component" value="Unassembled WGS sequence"/>
</dbReference>
<keyword evidence="5" id="KW-0119">Carbohydrate metabolism</keyword>
<evidence type="ECO:0000256" key="5">
    <source>
        <dbReference type="ARBA" id="ARBA00023277"/>
    </source>
</evidence>
<name>A0AAW8VAG1_PASMD</name>
<dbReference type="EMBL" id="JANIEN010000016">
    <property type="protein sequence ID" value="MDT3453244.1"/>
    <property type="molecule type" value="Genomic_DNA"/>
</dbReference>
<accession>A0AAW8VAG1</accession>
<comment type="similarity">
    <text evidence="2">Belongs to the HAD-like hydrolase superfamily. CbbY/CbbZ/Gph/YieH family.</text>
</comment>
<keyword evidence="3" id="KW-0479">Metal-binding</keyword>
<dbReference type="SUPFAM" id="SSF56784">
    <property type="entry name" value="HAD-like"/>
    <property type="match status" value="1"/>
</dbReference>
<evidence type="ECO:0000313" key="7">
    <source>
        <dbReference type="Proteomes" id="UP001182304"/>
    </source>
</evidence>
<evidence type="ECO:0000256" key="3">
    <source>
        <dbReference type="ARBA" id="ARBA00022723"/>
    </source>
</evidence>
<dbReference type="InterPro" id="IPR006439">
    <property type="entry name" value="HAD-SF_hydro_IA"/>
</dbReference>
<reference evidence="6" key="1">
    <citation type="submission" date="2022-07" db="EMBL/GenBank/DDBJ databases">
        <title>Sequence of Pasteurella multocoda 17BRD-035.</title>
        <authorList>
            <person name="Roy Chowdhury P."/>
            <person name="Alhamami T."/>
            <person name="Trott D.J."/>
            <person name="Djordvevic S.P."/>
        </authorList>
    </citation>
    <scope>NUCLEOTIDE SEQUENCE</scope>
    <source>
        <strain evidence="6">17BRD-035</strain>
    </source>
</reference>
<dbReference type="InterPro" id="IPR023214">
    <property type="entry name" value="HAD_sf"/>
</dbReference>